<evidence type="ECO:0000313" key="3">
    <source>
        <dbReference type="Proteomes" id="UP000663823"/>
    </source>
</evidence>
<feature type="domain" description="CDC48 N-terminal subdomain" evidence="1">
    <location>
        <begin position="26"/>
        <end position="109"/>
    </location>
</feature>
<comment type="caution">
    <text evidence="2">The sequence shown here is derived from an EMBL/GenBank/DDBJ whole genome shotgun (WGS) entry which is preliminary data.</text>
</comment>
<proteinExistence type="predicted"/>
<gene>
    <name evidence="2" type="ORF">OTI717_LOCUS43454</name>
</gene>
<dbReference type="InterPro" id="IPR009010">
    <property type="entry name" value="Asp_de-COase-like_dom_sf"/>
</dbReference>
<evidence type="ECO:0000313" key="2">
    <source>
        <dbReference type="EMBL" id="CAF4347981.1"/>
    </source>
</evidence>
<name>A0A820L5G2_9BILA</name>
<evidence type="ECO:0000259" key="1">
    <source>
        <dbReference type="SMART" id="SM01073"/>
    </source>
</evidence>
<feature type="non-terminal residue" evidence="2">
    <location>
        <position position="138"/>
    </location>
</feature>
<dbReference type="Pfam" id="PF02359">
    <property type="entry name" value="CDC48_N"/>
    <property type="match status" value="1"/>
</dbReference>
<dbReference type="AlphaFoldDB" id="A0A820L5G2"/>
<reference evidence="2" key="1">
    <citation type="submission" date="2021-02" db="EMBL/GenBank/DDBJ databases">
        <authorList>
            <person name="Nowell W R."/>
        </authorList>
    </citation>
    <scope>NUCLEOTIDE SEQUENCE</scope>
</reference>
<sequence>MTKAVHSTKEDKYVTATLNPKERPNPLMVDDATNDDNSVVALSQQKMDELELFDGDTVLLKGKKHCETICIVLADDTCPNDHIRMNRVVQNNLRVCSSDIVSIEVCQDIKRGKRIYVLPIDDSVQGIAGNLLEVYLKP</sequence>
<dbReference type="InterPro" id="IPR003338">
    <property type="entry name" value="CDC4_N-term_subdom"/>
</dbReference>
<dbReference type="FunFam" id="2.40.40.20:FF:000003">
    <property type="entry name" value="Transitional endoplasmic reticulum ATPase"/>
    <property type="match status" value="1"/>
</dbReference>
<accession>A0A820L5G2</accession>
<dbReference type="Gene3D" id="3.10.330.10">
    <property type="match status" value="1"/>
</dbReference>
<dbReference type="Gene3D" id="2.40.40.20">
    <property type="match status" value="1"/>
</dbReference>
<protein>
    <recommendedName>
        <fullName evidence="1">CDC48 N-terminal subdomain domain-containing protein</fullName>
    </recommendedName>
</protein>
<dbReference type="SMART" id="SM01073">
    <property type="entry name" value="CDC48_N"/>
    <property type="match status" value="1"/>
</dbReference>
<organism evidence="2 3">
    <name type="scientific">Rotaria sordida</name>
    <dbReference type="NCBI Taxonomy" id="392033"/>
    <lineage>
        <taxon>Eukaryota</taxon>
        <taxon>Metazoa</taxon>
        <taxon>Spiralia</taxon>
        <taxon>Gnathifera</taxon>
        <taxon>Rotifera</taxon>
        <taxon>Eurotatoria</taxon>
        <taxon>Bdelloidea</taxon>
        <taxon>Philodinida</taxon>
        <taxon>Philodinidae</taxon>
        <taxon>Rotaria</taxon>
    </lineage>
</organism>
<dbReference type="SUPFAM" id="SSF50692">
    <property type="entry name" value="ADC-like"/>
    <property type="match status" value="1"/>
</dbReference>
<dbReference type="EMBL" id="CAJOAX010062690">
    <property type="protein sequence ID" value="CAF4347981.1"/>
    <property type="molecule type" value="Genomic_DNA"/>
</dbReference>
<dbReference type="Proteomes" id="UP000663823">
    <property type="component" value="Unassembled WGS sequence"/>
</dbReference>